<protein>
    <submittedName>
        <fullName evidence="2">DUF4091 domain-containing protein</fullName>
    </submittedName>
</protein>
<gene>
    <name evidence="2" type="ORF">H9838_04320</name>
</gene>
<comment type="caution">
    <text evidence="2">The sequence shown here is derived from an EMBL/GenBank/DDBJ whole genome shotgun (WGS) entry which is preliminary data.</text>
</comment>
<dbReference type="Proteomes" id="UP000823915">
    <property type="component" value="Unassembled WGS sequence"/>
</dbReference>
<evidence type="ECO:0000259" key="1">
    <source>
        <dbReference type="Pfam" id="PF13320"/>
    </source>
</evidence>
<reference evidence="2" key="1">
    <citation type="journal article" date="2021" name="PeerJ">
        <title>Extensive microbial diversity within the chicken gut microbiome revealed by metagenomics and culture.</title>
        <authorList>
            <person name="Gilroy R."/>
            <person name="Ravi A."/>
            <person name="Getino M."/>
            <person name="Pursley I."/>
            <person name="Horton D.L."/>
            <person name="Alikhan N.F."/>
            <person name="Baker D."/>
            <person name="Gharbi K."/>
            <person name="Hall N."/>
            <person name="Watson M."/>
            <person name="Adriaenssens E.M."/>
            <person name="Foster-Nyarko E."/>
            <person name="Jarju S."/>
            <person name="Secka A."/>
            <person name="Antonio M."/>
            <person name="Oren A."/>
            <person name="Chaudhuri R.R."/>
            <person name="La Ragione R."/>
            <person name="Hildebrand F."/>
            <person name="Pallen M.J."/>
        </authorList>
    </citation>
    <scope>NUCLEOTIDE SEQUENCE</scope>
    <source>
        <strain evidence="2">1282</strain>
    </source>
</reference>
<dbReference type="InterPro" id="IPR025150">
    <property type="entry name" value="GH123_cat"/>
</dbReference>
<reference evidence="2" key="2">
    <citation type="submission" date="2021-04" db="EMBL/GenBank/DDBJ databases">
        <authorList>
            <person name="Gilroy R."/>
        </authorList>
    </citation>
    <scope>NUCLEOTIDE SEQUENCE</scope>
    <source>
        <strain evidence="2">1282</strain>
    </source>
</reference>
<name>A0A9D1YCP5_9FIRM</name>
<evidence type="ECO:0000313" key="2">
    <source>
        <dbReference type="EMBL" id="HIY26384.1"/>
    </source>
</evidence>
<dbReference type="Pfam" id="PF13320">
    <property type="entry name" value="GH123_cat"/>
    <property type="match status" value="1"/>
</dbReference>
<feature type="domain" description="Glycoside hydrolase 123 catalytic" evidence="1">
    <location>
        <begin position="166"/>
        <end position="495"/>
    </location>
</feature>
<evidence type="ECO:0000313" key="3">
    <source>
        <dbReference type="Proteomes" id="UP000823915"/>
    </source>
</evidence>
<dbReference type="EMBL" id="DXDU01000068">
    <property type="protein sequence ID" value="HIY26384.1"/>
    <property type="molecule type" value="Genomic_DNA"/>
</dbReference>
<proteinExistence type="predicted"/>
<dbReference type="AlphaFoldDB" id="A0A9D1YCP5"/>
<organism evidence="2 3">
    <name type="scientific">Candidatus Acutalibacter pullistercoris</name>
    <dbReference type="NCBI Taxonomy" id="2838418"/>
    <lineage>
        <taxon>Bacteria</taxon>
        <taxon>Bacillati</taxon>
        <taxon>Bacillota</taxon>
        <taxon>Clostridia</taxon>
        <taxon>Eubacteriales</taxon>
        <taxon>Acutalibacteraceae</taxon>
        <taxon>Acutalibacter</taxon>
    </lineage>
</organism>
<sequence length="541" mass="60180">MVTVLLQSSLEKIFLDSGAFAPAYERASALGGERFSFQLVLGRTERGTAPCKVWVESPFPGEISLFLVGQVPCQLPAYPNCGGGYLTTRPGLFPDPLFPLEEGEVPVSSFSPTAVWVEAAVPQGCPPGEYPLRCLAQCQGERAWADFTLQVVGADLPEQKLRYTQWVHGDCLAQWYQAPVYGPAYWELLGRYLTLAAQEGMNVVLTPALTPPLDTEVGKERLPTQLLDIEKEGETYRFGFSRLERFLAVARQAGMRYFEVGHLFTQWGAKAAPAVYAWENGARRRIFGWDTPAAAGGYGAFLGQMLPALTRFFREQGLEGKVFFHLSDEPGEEHLDDYRRAKELVKPYLGDFPLYDALSDPAYYDSGLVDHPVAATDRIGPFLERKVPGLWAYYCCAQGVDVSNRFLAMPSCRNRILGWQLYKFQVEGFLHWGYNFWNTQLSRQAIDPYQVTDGGRAFPGGDPFSVYPGKEGPVPSLRQKVFCQGLQDLRALELLEARQGRQAAEECLPGFGGLTFSRCPGEAGSLLTGREEVNRRLAEGR</sequence>
<accession>A0A9D1YCP5</accession>